<proteinExistence type="predicted"/>
<keyword evidence="2" id="KW-1185">Reference proteome</keyword>
<reference evidence="1 2" key="1">
    <citation type="submission" date="2021-05" db="EMBL/GenBank/DDBJ databases">
        <title>A Polyphasic approach of four new species of the genus Ohtaekwangia: Ohtaekwangia histidinii sp. nov., Ohtaekwangia cretensis sp. nov., Ohtaekwangia indiensis sp. nov., Ohtaekwangia reichenbachii sp. nov. from diverse environment.</title>
        <authorList>
            <person name="Octaviana S."/>
        </authorList>
    </citation>
    <scope>NUCLEOTIDE SEQUENCE [LARGE SCALE GENOMIC DNA]</scope>
    <source>
        <strain evidence="1 2">PWU37</strain>
    </source>
</reference>
<dbReference type="EMBL" id="JAHESC010000010">
    <property type="protein sequence ID" value="MBT1686710.1"/>
    <property type="molecule type" value="Genomic_DNA"/>
</dbReference>
<evidence type="ECO:0000313" key="2">
    <source>
        <dbReference type="Proteomes" id="UP001319180"/>
    </source>
</evidence>
<evidence type="ECO:0000313" key="1">
    <source>
        <dbReference type="EMBL" id="MBT1686710.1"/>
    </source>
</evidence>
<dbReference type="Proteomes" id="UP001319180">
    <property type="component" value="Unassembled WGS sequence"/>
</dbReference>
<protein>
    <submittedName>
        <fullName evidence="1">Uncharacterized protein</fullName>
    </submittedName>
</protein>
<dbReference type="AlphaFoldDB" id="A0AAP2D9B7"/>
<name>A0AAP2D9B7_9BACT</name>
<organism evidence="1 2">
    <name type="scientific">Dawidia soli</name>
    <dbReference type="NCBI Taxonomy" id="2782352"/>
    <lineage>
        <taxon>Bacteria</taxon>
        <taxon>Pseudomonadati</taxon>
        <taxon>Bacteroidota</taxon>
        <taxon>Cytophagia</taxon>
        <taxon>Cytophagales</taxon>
        <taxon>Chryseotaleaceae</taxon>
        <taxon>Dawidia</taxon>
    </lineage>
</organism>
<accession>A0AAP2D9B7</accession>
<comment type="caution">
    <text evidence="1">The sequence shown here is derived from an EMBL/GenBank/DDBJ whole genome shotgun (WGS) entry which is preliminary data.</text>
</comment>
<gene>
    <name evidence="1" type="ORF">KK078_09090</name>
</gene>
<dbReference type="RefSeq" id="WP_254089944.1">
    <property type="nucleotide sequence ID" value="NZ_JAHESC010000010.1"/>
</dbReference>
<sequence length="65" mass="6694">MASTAWTPAGVQAAAGSLTISLPQRPPEDEFSLILSVGVRYGMFLGDGTVLQAKKVGMAKVLAMG</sequence>